<evidence type="ECO:0000313" key="3">
    <source>
        <dbReference type="Proteomes" id="UP000597668"/>
    </source>
</evidence>
<accession>A0A8J6IGW7</accession>
<keyword evidence="3" id="KW-1185">Reference proteome</keyword>
<evidence type="ECO:0000313" key="2">
    <source>
        <dbReference type="EMBL" id="MBC3516890.1"/>
    </source>
</evidence>
<sequence length="91" mass="10282">MSTNEFASKVQAIKELQVMADELAAEIEAAKDEIKREMEAKGTEKIIAGAFKVRYTTVKATRFDSRAFKADHADLYGQYTKQTESRRFSIA</sequence>
<reference evidence="2" key="1">
    <citation type="submission" date="2020-08" db="EMBL/GenBank/DDBJ databases">
        <authorList>
            <person name="Liu C."/>
            <person name="Sun Q."/>
        </authorList>
    </citation>
    <scope>NUCLEOTIDE SEQUENCE</scope>
    <source>
        <strain evidence="2">NSJ-65</strain>
    </source>
</reference>
<name>A0A8J6IGW7_9FIRM</name>
<keyword evidence="1" id="KW-0175">Coiled coil</keyword>
<organism evidence="2 3">
    <name type="scientific">Neobittarella massiliensis</name>
    <name type="common">ex Bilen et al. 2018</name>
    <dbReference type="NCBI Taxonomy" id="2041842"/>
    <lineage>
        <taxon>Bacteria</taxon>
        <taxon>Bacillati</taxon>
        <taxon>Bacillota</taxon>
        <taxon>Clostridia</taxon>
        <taxon>Eubacteriales</taxon>
        <taxon>Oscillospiraceae</taxon>
        <taxon>Neobittarella (ex Bilen et al. 2018)</taxon>
    </lineage>
</organism>
<dbReference type="AlphaFoldDB" id="A0A8J6IGW7"/>
<dbReference type="EMBL" id="JACOGI010000002">
    <property type="protein sequence ID" value="MBC3516890.1"/>
    <property type="molecule type" value="Genomic_DNA"/>
</dbReference>
<dbReference type="Proteomes" id="UP000597668">
    <property type="component" value="Unassembled WGS sequence"/>
</dbReference>
<protein>
    <submittedName>
        <fullName evidence="2">Uncharacterized protein</fullName>
    </submittedName>
</protein>
<feature type="coiled-coil region" evidence="1">
    <location>
        <begin position="13"/>
        <end position="44"/>
    </location>
</feature>
<gene>
    <name evidence="2" type="ORF">H8K20_10830</name>
</gene>
<proteinExistence type="predicted"/>
<evidence type="ECO:0000256" key="1">
    <source>
        <dbReference type="SAM" id="Coils"/>
    </source>
</evidence>
<dbReference type="RefSeq" id="WP_186488412.1">
    <property type="nucleotide sequence ID" value="NZ_JACOGI010000002.1"/>
</dbReference>
<comment type="caution">
    <text evidence="2">The sequence shown here is derived from an EMBL/GenBank/DDBJ whole genome shotgun (WGS) entry which is preliminary data.</text>
</comment>